<dbReference type="Proteomes" id="UP000053201">
    <property type="component" value="Unassembled WGS sequence"/>
</dbReference>
<dbReference type="GO" id="GO:0031514">
    <property type="term" value="C:motile cilium"/>
    <property type="evidence" value="ECO:0007669"/>
    <property type="project" value="TreeGrafter"/>
</dbReference>
<evidence type="ECO:0000256" key="1">
    <source>
        <dbReference type="ARBA" id="ARBA00022737"/>
    </source>
</evidence>
<dbReference type="SUPFAM" id="SSF82185">
    <property type="entry name" value="Histone H3 K4-specific methyltransferase SET7/9 N-terminal domain"/>
    <property type="match status" value="1"/>
</dbReference>
<sequence>MSDAGSEAEYQEEGPSIGIYEGERNENKERHGRGKNIFPNGDIYEGTYLNGARNGFGVYKWKKTRARYSGEYKDNLRDGQGDFVYPDGSKYRGQFKEGKRHGQGTYVYVNGDTYIGEWENDKKHGKGAYTIIANGSKMEGDWKDGLLKGTGKVIHADHILKATFIQGQPELPASITFKSTGYTIPVTDKGLLGQRAVMAGGDE</sequence>
<dbReference type="Pfam" id="PF02493">
    <property type="entry name" value="MORN"/>
    <property type="match status" value="6"/>
</dbReference>
<keyword evidence="1" id="KW-0677">Repeat</keyword>
<dbReference type="InterPro" id="IPR003409">
    <property type="entry name" value="MORN"/>
</dbReference>
<dbReference type="AlphaFoldDB" id="A0A0L0HK83"/>
<evidence type="ECO:0000313" key="4">
    <source>
        <dbReference type="Proteomes" id="UP000053201"/>
    </source>
</evidence>
<dbReference type="OrthoDB" id="294378at2759"/>
<dbReference type="PANTHER" id="PTHR43215">
    <property type="entry name" value="RADIAL SPOKE HEAD 1 HOMOLOG"/>
    <property type="match status" value="1"/>
</dbReference>
<dbReference type="GeneID" id="27686778"/>
<dbReference type="EMBL" id="KQ257454">
    <property type="protein sequence ID" value="KND01443.1"/>
    <property type="molecule type" value="Genomic_DNA"/>
</dbReference>
<gene>
    <name evidence="3" type="ORF">SPPG_03247</name>
</gene>
<protein>
    <submittedName>
        <fullName evidence="3">Uncharacterized protein</fullName>
    </submittedName>
</protein>
<dbReference type="VEuPathDB" id="FungiDB:SPPG_03247"/>
<dbReference type="eggNOG" id="KOG0231">
    <property type="taxonomic scope" value="Eukaryota"/>
</dbReference>
<dbReference type="RefSeq" id="XP_016609482.1">
    <property type="nucleotide sequence ID" value="XM_016751520.1"/>
</dbReference>
<dbReference type="GO" id="GO:0035082">
    <property type="term" value="P:axoneme assembly"/>
    <property type="evidence" value="ECO:0007669"/>
    <property type="project" value="TreeGrafter"/>
</dbReference>
<dbReference type="FunFam" id="2.20.110.10:FF:000002">
    <property type="entry name" value="Phosphatidylinositol 4-phosphate 5-kinase 8"/>
    <property type="match status" value="1"/>
</dbReference>
<evidence type="ECO:0000313" key="3">
    <source>
        <dbReference type="EMBL" id="KND01443.1"/>
    </source>
</evidence>
<dbReference type="STRING" id="645134.A0A0L0HK83"/>
<organism evidence="3 4">
    <name type="scientific">Spizellomyces punctatus (strain DAOM BR117)</name>
    <dbReference type="NCBI Taxonomy" id="645134"/>
    <lineage>
        <taxon>Eukaryota</taxon>
        <taxon>Fungi</taxon>
        <taxon>Fungi incertae sedis</taxon>
        <taxon>Chytridiomycota</taxon>
        <taxon>Chytridiomycota incertae sedis</taxon>
        <taxon>Chytridiomycetes</taxon>
        <taxon>Spizellomycetales</taxon>
        <taxon>Spizellomycetaceae</taxon>
        <taxon>Spizellomyces</taxon>
    </lineage>
</organism>
<feature type="region of interest" description="Disordered" evidence="2">
    <location>
        <begin position="1"/>
        <end position="37"/>
    </location>
</feature>
<accession>A0A0L0HK83</accession>
<dbReference type="OMA" id="MENNVPH"/>
<reference evidence="3 4" key="1">
    <citation type="submission" date="2009-08" db="EMBL/GenBank/DDBJ databases">
        <title>The Genome Sequence of Spizellomyces punctatus strain DAOM BR117.</title>
        <authorList>
            <consortium name="The Broad Institute Genome Sequencing Platform"/>
            <person name="Russ C."/>
            <person name="Cuomo C."/>
            <person name="Shea T."/>
            <person name="Young S.K."/>
            <person name="Zeng Q."/>
            <person name="Koehrsen M."/>
            <person name="Haas B."/>
            <person name="Borodovsky M."/>
            <person name="Guigo R."/>
            <person name="Alvarado L."/>
            <person name="Berlin A."/>
            <person name="Bochicchio J."/>
            <person name="Borenstein D."/>
            <person name="Chapman S."/>
            <person name="Chen Z."/>
            <person name="Engels R."/>
            <person name="Freedman E."/>
            <person name="Gellesch M."/>
            <person name="Goldberg J."/>
            <person name="Griggs A."/>
            <person name="Gujja S."/>
            <person name="Heiman D."/>
            <person name="Hepburn T."/>
            <person name="Howarth C."/>
            <person name="Jen D."/>
            <person name="Larson L."/>
            <person name="Lewis B."/>
            <person name="Mehta T."/>
            <person name="Park D."/>
            <person name="Pearson M."/>
            <person name="Roberts A."/>
            <person name="Saif S."/>
            <person name="Shenoy N."/>
            <person name="Sisk P."/>
            <person name="Stolte C."/>
            <person name="Sykes S."/>
            <person name="Thomson T."/>
            <person name="Walk T."/>
            <person name="White J."/>
            <person name="Yandava C."/>
            <person name="Burger G."/>
            <person name="Gray M.W."/>
            <person name="Holland P.W.H."/>
            <person name="King N."/>
            <person name="Lang F.B.F."/>
            <person name="Roger A.J."/>
            <person name="Ruiz-Trillo I."/>
            <person name="Lander E."/>
            <person name="Nusbaum C."/>
        </authorList>
    </citation>
    <scope>NUCLEOTIDE SEQUENCE [LARGE SCALE GENOMIC DNA]</scope>
    <source>
        <strain evidence="3 4">DAOM BR117</strain>
    </source>
</reference>
<proteinExistence type="predicted"/>
<name>A0A0L0HK83_SPIPD</name>
<dbReference type="InParanoid" id="A0A0L0HK83"/>
<dbReference type="Gene3D" id="2.20.110.10">
    <property type="entry name" value="Histone H3 K4-specific methyltransferase SET7/9 N-terminal domain"/>
    <property type="match status" value="2"/>
</dbReference>
<dbReference type="PANTHER" id="PTHR43215:SF14">
    <property type="entry name" value="RADIAL SPOKE HEAD 1 HOMOLOG"/>
    <property type="match status" value="1"/>
</dbReference>
<dbReference type="SMART" id="SM00698">
    <property type="entry name" value="MORN"/>
    <property type="match status" value="6"/>
</dbReference>
<evidence type="ECO:0000256" key="2">
    <source>
        <dbReference type="SAM" id="MobiDB-lite"/>
    </source>
</evidence>
<dbReference type="GO" id="GO:0005634">
    <property type="term" value="C:nucleus"/>
    <property type="evidence" value="ECO:0007669"/>
    <property type="project" value="TreeGrafter"/>
</dbReference>
<keyword evidence="4" id="KW-1185">Reference proteome</keyword>